<feature type="transmembrane region" description="Helical" evidence="1">
    <location>
        <begin position="16"/>
        <end position="36"/>
    </location>
</feature>
<keyword evidence="1" id="KW-1133">Transmembrane helix</keyword>
<comment type="caution">
    <text evidence="2">The sequence shown here is derived from an EMBL/GenBank/DDBJ whole genome shotgun (WGS) entry which is preliminary data.</text>
</comment>
<name>A0A370GXG1_9NOCA</name>
<dbReference type="AlphaFoldDB" id="A0A370GXG1"/>
<accession>A0A370GXG1</accession>
<keyword evidence="1" id="KW-0812">Transmembrane</keyword>
<organism evidence="2 3">
    <name type="scientific">Nocardia mexicana</name>
    <dbReference type="NCBI Taxonomy" id="279262"/>
    <lineage>
        <taxon>Bacteria</taxon>
        <taxon>Bacillati</taxon>
        <taxon>Actinomycetota</taxon>
        <taxon>Actinomycetes</taxon>
        <taxon>Mycobacteriales</taxon>
        <taxon>Nocardiaceae</taxon>
        <taxon>Nocardia</taxon>
    </lineage>
</organism>
<reference evidence="2 3" key="1">
    <citation type="submission" date="2018-07" db="EMBL/GenBank/DDBJ databases">
        <title>Genomic Encyclopedia of Type Strains, Phase IV (KMG-IV): sequencing the most valuable type-strain genomes for metagenomic binning, comparative biology and taxonomic classification.</title>
        <authorList>
            <person name="Goeker M."/>
        </authorList>
    </citation>
    <scope>NUCLEOTIDE SEQUENCE [LARGE SCALE GENOMIC DNA]</scope>
    <source>
        <strain evidence="2 3">DSM 44952</strain>
    </source>
</reference>
<evidence type="ECO:0000313" key="2">
    <source>
        <dbReference type="EMBL" id="RDI47294.1"/>
    </source>
</evidence>
<proteinExistence type="predicted"/>
<dbReference type="Proteomes" id="UP000255355">
    <property type="component" value="Unassembled WGS sequence"/>
</dbReference>
<dbReference type="STRING" id="1210089.GCA_001613165_05772"/>
<evidence type="ECO:0008006" key="4">
    <source>
        <dbReference type="Google" id="ProtNLM"/>
    </source>
</evidence>
<dbReference type="EMBL" id="QQAZ01000009">
    <property type="protein sequence ID" value="RDI47294.1"/>
    <property type="molecule type" value="Genomic_DNA"/>
</dbReference>
<evidence type="ECO:0000313" key="3">
    <source>
        <dbReference type="Proteomes" id="UP000255355"/>
    </source>
</evidence>
<keyword evidence="3" id="KW-1185">Reference proteome</keyword>
<sequence length="148" mass="16047">MSEHLETSEQTRRRRIVNAVVAVVLILIVVIGLVLFEQNKRDSVATERARELHGRLVAAGLPAPETDVIRDSLGRDGGLICQDPSSPLIKARYQAAITNGASGPGNRPVIADVDTIAATELAIDTYCPDKLRAYLEQMSDLKLGETTK</sequence>
<gene>
    <name evidence="2" type="ORF">DFR68_109294</name>
</gene>
<dbReference type="RefSeq" id="WP_068026495.1">
    <property type="nucleotide sequence ID" value="NZ_QQAZ01000009.1"/>
</dbReference>
<keyword evidence="1" id="KW-0472">Membrane</keyword>
<protein>
    <recommendedName>
        <fullName evidence="4">DUF732 domain-containing protein</fullName>
    </recommendedName>
</protein>
<evidence type="ECO:0000256" key="1">
    <source>
        <dbReference type="SAM" id="Phobius"/>
    </source>
</evidence>
<dbReference type="OrthoDB" id="3628158at2"/>